<sequence length="88" mass="9793">MEPSVKIKDILSQVIRSKPLASEVDDDAHRKLMLALHKLAHSIEDTNDTVHRFGYLHLQTAAIRTGFGLGLFKLVSETEASTTQEHIA</sequence>
<reference evidence="1 2" key="1">
    <citation type="submission" date="2018-06" db="EMBL/GenBank/DDBJ databases">
        <title>Complete Genomes of Monosporascus.</title>
        <authorList>
            <person name="Robinson A.J."/>
            <person name="Natvig D.O."/>
        </authorList>
    </citation>
    <scope>NUCLEOTIDE SEQUENCE [LARGE SCALE GENOMIC DNA]</scope>
    <source>
        <strain evidence="1 2">CBS 110550</strain>
    </source>
</reference>
<evidence type="ECO:0000313" key="1">
    <source>
        <dbReference type="EMBL" id="RYO73655.1"/>
    </source>
</evidence>
<dbReference type="Proteomes" id="UP000293360">
    <property type="component" value="Unassembled WGS sequence"/>
</dbReference>
<dbReference type="AlphaFoldDB" id="A0A4Q4SRI4"/>
<comment type="caution">
    <text evidence="1">The sequence shown here is derived from an EMBL/GenBank/DDBJ whole genome shotgun (WGS) entry which is preliminary data.</text>
</comment>
<name>A0A4Q4SRI4_9PEZI</name>
<gene>
    <name evidence="1" type="ORF">DL764_010433</name>
</gene>
<keyword evidence="2" id="KW-1185">Reference proteome</keyword>
<accession>A0A4Q4SRI4</accession>
<organism evidence="1 2">
    <name type="scientific">Monosporascus ibericus</name>
    <dbReference type="NCBI Taxonomy" id="155417"/>
    <lineage>
        <taxon>Eukaryota</taxon>
        <taxon>Fungi</taxon>
        <taxon>Dikarya</taxon>
        <taxon>Ascomycota</taxon>
        <taxon>Pezizomycotina</taxon>
        <taxon>Sordariomycetes</taxon>
        <taxon>Xylariomycetidae</taxon>
        <taxon>Xylariales</taxon>
        <taxon>Xylariales incertae sedis</taxon>
        <taxon>Monosporascus</taxon>
    </lineage>
</organism>
<protein>
    <submittedName>
        <fullName evidence="1">Uncharacterized protein</fullName>
    </submittedName>
</protein>
<proteinExistence type="predicted"/>
<evidence type="ECO:0000313" key="2">
    <source>
        <dbReference type="Proteomes" id="UP000293360"/>
    </source>
</evidence>
<dbReference type="EMBL" id="QJNU01001610">
    <property type="protein sequence ID" value="RYO73655.1"/>
    <property type="molecule type" value="Genomic_DNA"/>
</dbReference>
<dbReference type="OrthoDB" id="2410195at2759"/>